<proteinExistence type="predicted"/>
<dbReference type="EMBL" id="CM000786">
    <property type="protein sequence ID" value="AQK47479.1"/>
    <property type="molecule type" value="Genomic_DNA"/>
</dbReference>
<accession>A0A1D6JIS3</accession>
<dbReference type="EMBL" id="CM000786">
    <property type="protein sequence ID" value="AQK47480.1"/>
    <property type="molecule type" value="Genomic_DNA"/>
</dbReference>
<feature type="region of interest" description="Disordered" evidence="1">
    <location>
        <begin position="37"/>
        <end position="75"/>
    </location>
</feature>
<gene>
    <name evidence="2" type="ORF">ZEAMMB73_Zm00001d026692</name>
</gene>
<sequence>MAIIFCIPVTFNAREIFCFGSLSCIVDQKCILHRIANPSGKRSSPMAPNAGAGSPRLSPTRTTPTNSKVRGSRPASALHRIVLAWGGTRTITTHIARTGHKTRYPNPEPEKPEPEIPEHEKPEI</sequence>
<feature type="compositionally biased region" description="Low complexity" evidence="1">
    <location>
        <begin position="54"/>
        <end position="65"/>
    </location>
</feature>
<evidence type="ECO:0000313" key="2">
    <source>
        <dbReference type="EMBL" id="AQK47479.1"/>
    </source>
</evidence>
<protein>
    <submittedName>
        <fullName evidence="2">Signal recognition particle 9 kDa protein</fullName>
    </submittedName>
</protein>
<dbReference type="AlphaFoldDB" id="A0A1D6JIS3"/>
<feature type="region of interest" description="Disordered" evidence="1">
    <location>
        <begin position="92"/>
        <end position="124"/>
    </location>
</feature>
<feature type="compositionally biased region" description="Basic and acidic residues" evidence="1">
    <location>
        <begin position="108"/>
        <end position="124"/>
    </location>
</feature>
<evidence type="ECO:0000256" key="1">
    <source>
        <dbReference type="SAM" id="MobiDB-lite"/>
    </source>
</evidence>
<name>A0A1D6JIS3_MAIZE</name>
<reference evidence="2" key="1">
    <citation type="submission" date="2015-12" db="EMBL/GenBank/DDBJ databases">
        <title>Update maize B73 reference genome by single molecule sequencing technologies.</title>
        <authorList>
            <consortium name="Maize Genome Sequencing Project"/>
            <person name="Ware D."/>
        </authorList>
    </citation>
    <scope>NUCLEOTIDE SEQUENCE</scope>
    <source>
        <tissue evidence="2">Seedling</tissue>
    </source>
</reference>
<organism evidence="2">
    <name type="scientific">Zea mays</name>
    <name type="common">Maize</name>
    <dbReference type="NCBI Taxonomy" id="4577"/>
    <lineage>
        <taxon>Eukaryota</taxon>
        <taxon>Viridiplantae</taxon>
        <taxon>Streptophyta</taxon>
        <taxon>Embryophyta</taxon>
        <taxon>Tracheophyta</taxon>
        <taxon>Spermatophyta</taxon>
        <taxon>Magnoliopsida</taxon>
        <taxon>Liliopsida</taxon>
        <taxon>Poales</taxon>
        <taxon>Poaceae</taxon>
        <taxon>PACMAD clade</taxon>
        <taxon>Panicoideae</taxon>
        <taxon>Andropogonodae</taxon>
        <taxon>Andropogoneae</taxon>
        <taxon>Tripsacinae</taxon>
        <taxon>Zea</taxon>
    </lineage>
</organism>